<dbReference type="InterPro" id="IPR058240">
    <property type="entry name" value="rSAM_sf"/>
</dbReference>
<keyword evidence="5 10" id="KW-0949">S-adenosyl-L-methionine</keyword>
<name>A0AAJ4RE06_9BACT</name>
<keyword evidence="4 10" id="KW-0349">Heme</keyword>
<feature type="domain" description="Radical SAM core" evidence="11">
    <location>
        <begin position="13"/>
        <end position="245"/>
    </location>
</feature>
<evidence type="ECO:0000256" key="3">
    <source>
        <dbReference type="ARBA" id="ARBA00017228"/>
    </source>
</evidence>
<keyword evidence="9 10" id="KW-0143">Chaperone</keyword>
<comment type="function">
    <text evidence="10">Probably acts as a heme chaperone, transferring heme to an unknown acceptor. Binds one molecule of heme per monomer, possibly covalently. Binds 1 [4Fe-4S] cluster. The cluster is coordinated with 3 cysteines and an exchangeable S-adenosyl-L-methionine.</text>
</comment>
<evidence type="ECO:0000256" key="8">
    <source>
        <dbReference type="ARBA" id="ARBA00023014"/>
    </source>
</evidence>
<evidence type="ECO:0000256" key="2">
    <source>
        <dbReference type="ARBA" id="ARBA00006100"/>
    </source>
</evidence>
<evidence type="ECO:0000256" key="10">
    <source>
        <dbReference type="RuleBase" id="RU364116"/>
    </source>
</evidence>
<dbReference type="InterPro" id="IPR007197">
    <property type="entry name" value="rSAM"/>
</dbReference>
<comment type="similarity">
    <text evidence="2">Belongs to the anaerobic coproporphyrinogen-III oxidase family. HemW subfamily.</text>
</comment>
<evidence type="ECO:0000313" key="15">
    <source>
        <dbReference type="Proteomes" id="UP000298805"/>
    </source>
</evidence>
<dbReference type="PANTHER" id="PTHR13932">
    <property type="entry name" value="COPROPORPHYRINIGEN III OXIDASE"/>
    <property type="match status" value="1"/>
</dbReference>
<keyword evidence="10" id="KW-0963">Cytoplasm</keyword>
<organism evidence="13 14">
    <name type="scientific">Caminibacter pacificus</name>
    <dbReference type="NCBI Taxonomy" id="1424653"/>
    <lineage>
        <taxon>Bacteria</taxon>
        <taxon>Pseudomonadati</taxon>
        <taxon>Campylobacterota</taxon>
        <taxon>Epsilonproteobacteria</taxon>
        <taxon>Nautiliales</taxon>
        <taxon>Nautiliaceae</taxon>
        <taxon>Caminibacter</taxon>
    </lineage>
</organism>
<dbReference type="GO" id="GO:0004109">
    <property type="term" value="F:coproporphyrinogen oxidase activity"/>
    <property type="evidence" value="ECO:0007669"/>
    <property type="project" value="InterPro"/>
</dbReference>
<reference evidence="13 14" key="2">
    <citation type="submission" date="2018-11" db="EMBL/GenBank/DDBJ databases">
        <title>Genomic Encyclopedia of Type Strains, Phase IV (KMG-IV): sequencing the most valuable type-strain genomes for metagenomic binning, comparative biology and taxonomic classification.</title>
        <authorList>
            <person name="Goeker M."/>
        </authorList>
    </citation>
    <scope>NUCLEOTIDE SEQUENCE [LARGE SCALE GENOMIC DNA]</scope>
    <source>
        <strain evidence="13 14">DSM 27783</strain>
    </source>
</reference>
<dbReference type="InterPro" id="IPR006638">
    <property type="entry name" value="Elp3/MiaA/NifB-like_rSAM"/>
</dbReference>
<dbReference type="Pfam" id="PF04055">
    <property type="entry name" value="Radical_SAM"/>
    <property type="match status" value="1"/>
</dbReference>
<comment type="subcellular location">
    <subcellularLocation>
        <location evidence="10">Cytoplasm</location>
    </subcellularLocation>
</comment>
<evidence type="ECO:0000256" key="9">
    <source>
        <dbReference type="ARBA" id="ARBA00023186"/>
    </source>
</evidence>
<dbReference type="InterPro" id="IPR034505">
    <property type="entry name" value="Coproporphyrinogen-III_oxidase"/>
</dbReference>
<dbReference type="Proteomes" id="UP000298805">
    <property type="component" value="Chromosome"/>
</dbReference>
<dbReference type="EMBL" id="CP027432">
    <property type="protein sequence ID" value="QCI28203.1"/>
    <property type="molecule type" value="Genomic_DNA"/>
</dbReference>
<comment type="cofactor">
    <cofactor evidence="1">
        <name>[4Fe-4S] cluster</name>
        <dbReference type="ChEBI" id="CHEBI:49883"/>
    </cofactor>
</comment>
<dbReference type="Proteomes" id="UP000272781">
    <property type="component" value="Unassembled WGS sequence"/>
</dbReference>
<dbReference type="GO" id="GO:0005737">
    <property type="term" value="C:cytoplasm"/>
    <property type="evidence" value="ECO:0007669"/>
    <property type="project" value="UniProtKB-SubCell"/>
</dbReference>
<evidence type="ECO:0000256" key="7">
    <source>
        <dbReference type="ARBA" id="ARBA00023004"/>
    </source>
</evidence>
<reference evidence="15" key="1">
    <citation type="submission" date="2018-03" db="EMBL/GenBank/DDBJ databases">
        <title>A comparative analysis of the Nautiliaceae.</title>
        <authorList>
            <person name="Grosche A."/>
            <person name="Smedile F."/>
            <person name="Vetriani C."/>
        </authorList>
    </citation>
    <scope>NUCLEOTIDE SEQUENCE [LARGE SCALE GENOMIC DNA]</scope>
    <source>
        <strain evidence="15">TB6</strain>
    </source>
</reference>
<accession>A0AAJ4RE06</accession>
<dbReference type="EMBL" id="RJVK01000001">
    <property type="protein sequence ID" value="ROR41082.1"/>
    <property type="molecule type" value="Genomic_DNA"/>
</dbReference>
<keyword evidence="15" id="KW-1185">Reference proteome</keyword>
<dbReference type="GO" id="GO:0051539">
    <property type="term" value="F:4 iron, 4 sulfur cluster binding"/>
    <property type="evidence" value="ECO:0007669"/>
    <property type="project" value="UniProtKB-UniRule"/>
</dbReference>
<evidence type="ECO:0000259" key="11">
    <source>
        <dbReference type="PROSITE" id="PS51918"/>
    </source>
</evidence>
<evidence type="ECO:0000256" key="4">
    <source>
        <dbReference type="ARBA" id="ARBA00022617"/>
    </source>
</evidence>
<gene>
    <name evidence="12" type="ORF">C6V80_04300</name>
    <name evidence="13" type="ORF">EDC58_0566</name>
</gene>
<dbReference type="Gene3D" id="3.20.20.70">
    <property type="entry name" value="Aldolase class I"/>
    <property type="match status" value="1"/>
</dbReference>
<dbReference type="SFLD" id="SFLDS00029">
    <property type="entry name" value="Radical_SAM"/>
    <property type="match status" value="1"/>
</dbReference>
<dbReference type="GO" id="GO:0006779">
    <property type="term" value="P:porphyrin-containing compound biosynthetic process"/>
    <property type="evidence" value="ECO:0007669"/>
    <property type="project" value="InterPro"/>
</dbReference>
<protein>
    <recommendedName>
        <fullName evidence="3 10">Heme chaperone HemW</fullName>
    </recommendedName>
</protein>
<dbReference type="AlphaFoldDB" id="A0AAJ4RE06"/>
<evidence type="ECO:0000256" key="6">
    <source>
        <dbReference type="ARBA" id="ARBA00022723"/>
    </source>
</evidence>
<keyword evidence="7 10" id="KW-0408">Iron</keyword>
<dbReference type="InterPro" id="IPR013785">
    <property type="entry name" value="Aldolase_TIM"/>
</dbReference>
<dbReference type="PROSITE" id="PS51918">
    <property type="entry name" value="RADICAL_SAM"/>
    <property type="match status" value="1"/>
</dbReference>
<proteinExistence type="inferred from homology"/>
<dbReference type="CDD" id="cd01335">
    <property type="entry name" value="Radical_SAM"/>
    <property type="match status" value="1"/>
</dbReference>
<evidence type="ECO:0000256" key="1">
    <source>
        <dbReference type="ARBA" id="ARBA00001966"/>
    </source>
</evidence>
<dbReference type="GO" id="GO:0046872">
    <property type="term" value="F:metal ion binding"/>
    <property type="evidence" value="ECO:0007669"/>
    <property type="project" value="UniProtKB-UniRule"/>
</dbReference>
<keyword evidence="10" id="KW-0004">4Fe-4S</keyword>
<dbReference type="RefSeq" id="WP_123351980.1">
    <property type="nucleotide sequence ID" value="NZ_CP027432.2"/>
</dbReference>
<evidence type="ECO:0000313" key="12">
    <source>
        <dbReference type="EMBL" id="QCI28203.1"/>
    </source>
</evidence>
<dbReference type="PANTHER" id="PTHR13932:SF5">
    <property type="entry name" value="RADICAL S-ADENOSYL METHIONINE DOMAIN-CONTAINING PROTEIN 1, MITOCHONDRIAL"/>
    <property type="match status" value="1"/>
</dbReference>
<sequence length="391" mass="46190">MTDNKRKKYNFTTSNDDFPLLYIHIPFCDSKCNYCAFNSYTNINHLKKEYFEAIKKQFLNDVKKENFKTVFIGGGTPSTMSVEFYEKLFGLLAPHIKNCREITIECNPNTSYEWLREIKNLGVNRISFGVQSFNDEKLKFLNRNHSPSQAINAIQNAKKAGFENINLDLIYSTALDTKELLSQDLKIAFSLPITHISAYSLTIEENTKWEGDFSKRKYDEELEIWFIEKIKEKFPQYEISNFGKPCEHNLGYWRGDEYIGIGAGAVGFREWRMGNGEWGMENRECTMYNGKWDMKNEKRKIFRYYTQNDVYEYLKNPTKYNYEYLSLEDIKKEKVFLGLRSILGFEENILNEEEKKRVEILIEEKKLFKKQNKIHAYDFLLADALSAYILD</sequence>
<dbReference type="SUPFAM" id="SSF102114">
    <property type="entry name" value="Radical SAM enzymes"/>
    <property type="match status" value="1"/>
</dbReference>
<reference evidence="12" key="3">
    <citation type="submission" date="2019-06" db="EMBL/GenBank/DDBJ databases">
        <title>A comparative analysis of the Nautiliaceae.</title>
        <authorList>
            <person name="Grosche A."/>
            <person name="Smedile F."/>
            <person name="Vetriani C."/>
        </authorList>
    </citation>
    <scope>NUCLEOTIDE SEQUENCE</scope>
    <source>
        <strain evidence="12">TB6</strain>
    </source>
</reference>
<dbReference type="InterPro" id="IPR004559">
    <property type="entry name" value="HemW-like"/>
</dbReference>
<evidence type="ECO:0000313" key="13">
    <source>
        <dbReference type="EMBL" id="ROR41082.1"/>
    </source>
</evidence>
<evidence type="ECO:0000313" key="14">
    <source>
        <dbReference type="Proteomes" id="UP000272781"/>
    </source>
</evidence>
<keyword evidence="8 10" id="KW-0411">Iron-sulfur</keyword>
<dbReference type="SMART" id="SM00729">
    <property type="entry name" value="Elp3"/>
    <property type="match status" value="1"/>
</dbReference>
<dbReference type="SFLD" id="SFLDG01065">
    <property type="entry name" value="anaerobic_coproporphyrinogen-I"/>
    <property type="match status" value="1"/>
</dbReference>
<evidence type="ECO:0000256" key="5">
    <source>
        <dbReference type="ARBA" id="ARBA00022691"/>
    </source>
</evidence>
<dbReference type="NCBIfam" id="TIGR00539">
    <property type="entry name" value="hemN_rel"/>
    <property type="match status" value="1"/>
</dbReference>
<keyword evidence="6 10" id="KW-0479">Metal-binding</keyword>
<dbReference type="SFLD" id="SFLDF00562">
    <property type="entry name" value="HemN-like__clustered_with_heat"/>
    <property type="match status" value="1"/>
</dbReference>